<dbReference type="RefSeq" id="WP_104507369.1">
    <property type="nucleotide sequence ID" value="NZ_JACIGC010000010.1"/>
</dbReference>
<proteinExistence type="predicted"/>
<keyword evidence="2" id="KW-1185">Reference proteome</keyword>
<dbReference type="EMBL" id="NHSJ01000051">
    <property type="protein sequence ID" value="PPQ31736.1"/>
    <property type="molecule type" value="Genomic_DNA"/>
</dbReference>
<protein>
    <submittedName>
        <fullName evidence="1">Uncharacterized protein</fullName>
    </submittedName>
</protein>
<dbReference type="Proteomes" id="UP000239089">
    <property type="component" value="Unassembled WGS sequence"/>
</dbReference>
<accession>A0A2S6NAU9</accession>
<dbReference type="AlphaFoldDB" id="A0A2S6NAU9"/>
<sequence length="130" mass="13776">MAAHRAAAIAGGKDLRPFALQVRPRGAPDDIALREDLDARSMRVAAERAKDAAQARRLLALATTHEAAEIGGVARQIFRDWVLKFNADGPEGLINRKAPARLFSSSVMGLLVSSSVCPFAGIMLLSVVGA</sequence>
<evidence type="ECO:0000313" key="1">
    <source>
        <dbReference type="EMBL" id="PPQ31736.1"/>
    </source>
</evidence>
<dbReference type="InterPro" id="IPR010921">
    <property type="entry name" value="Trp_repressor/repl_initiator"/>
</dbReference>
<gene>
    <name evidence="1" type="ORF">CCR94_08085</name>
</gene>
<name>A0A2S6NAU9_9HYPH</name>
<evidence type="ECO:0000313" key="2">
    <source>
        <dbReference type="Proteomes" id="UP000239089"/>
    </source>
</evidence>
<dbReference type="GO" id="GO:0043565">
    <property type="term" value="F:sequence-specific DNA binding"/>
    <property type="evidence" value="ECO:0007669"/>
    <property type="project" value="InterPro"/>
</dbReference>
<dbReference type="SUPFAM" id="SSF48295">
    <property type="entry name" value="TrpR-like"/>
    <property type="match status" value="1"/>
</dbReference>
<organism evidence="1 2">
    <name type="scientific">Rhodoblastus sphagnicola</name>
    <dbReference type="NCBI Taxonomy" id="333368"/>
    <lineage>
        <taxon>Bacteria</taxon>
        <taxon>Pseudomonadati</taxon>
        <taxon>Pseudomonadota</taxon>
        <taxon>Alphaproteobacteria</taxon>
        <taxon>Hyphomicrobiales</taxon>
        <taxon>Rhodoblastaceae</taxon>
        <taxon>Rhodoblastus</taxon>
    </lineage>
</organism>
<comment type="caution">
    <text evidence="1">The sequence shown here is derived from an EMBL/GenBank/DDBJ whole genome shotgun (WGS) entry which is preliminary data.</text>
</comment>
<reference evidence="1 2" key="1">
    <citation type="journal article" date="2018" name="Arch. Microbiol.">
        <title>New insights into the metabolic potential of the phototrophic purple bacterium Rhodopila globiformis DSM 161(T) from its draft genome sequence and evidence for a vanadium-dependent nitrogenase.</title>
        <authorList>
            <person name="Imhoff J.F."/>
            <person name="Rahn T."/>
            <person name="Kunzel S."/>
            <person name="Neulinger S.C."/>
        </authorList>
    </citation>
    <scope>NUCLEOTIDE SEQUENCE [LARGE SCALE GENOMIC DNA]</scope>
    <source>
        <strain evidence="1 2">DSM 16996</strain>
    </source>
</reference>